<dbReference type="Pfam" id="PF04026">
    <property type="entry name" value="SpoVG"/>
    <property type="match status" value="1"/>
</dbReference>
<reference evidence="5" key="1">
    <citation type="submission" date="2020-04" db="EMBL/GenBank/DDBJ databases">
        <authorList>
            <person name="Zhang T."/>
        </authorList>
    </citation>
    <scope>NUCLEOTIDE SEQUENCE</scope>
    <source>
        <strain evidence="5">HKST-UBA01</strain>
    </source>
</reference>
<dbReference type="AlphaFoldDB" id="A0A956RP74"/>
<evidence type="ECO:0000256" key="2">
    <source>
        <dbReference type="ARBA" id="ARBA00023210"/>
    </source>
</evidence>
<dbReference type="SUPFAM" id="SSF160537">
    <property type="entry name" value="SpoVG-like"/>
    <property type="match status" value="1"/>
</dbReference>
<proteinExistence type="predicted"/>
<reference evidence="5" key="2">
    <citation type="journal article" date="2021" name="Microbiome">
        <title>Successional dynamics and alternative stable states in a saline activated sludge microbial community over 9 years.</title>
        <authorList>
            <person name="Wang Y."/>
            <person name="Ye J."/>
            <person name="Ju F."/>
            <person name="Liu L."/>
            <person name="Boyd J.A."/>
            <person name="Deng Y."/>
            <person name="Parks D.H."/>
            <person name="Jiang X."/>
            <person name="Yin X."/>
            <person name="Woodcroft B.J."/>
            <person name="Tyson G.W."/>
            <person name="Hugenholtz P."/>
            <person name="Polz M.F."/>
            <person name="Zhang T."/>
        </authorList>
    </citation>
    <scope>NUCLEOTIDE SEQUENCE</scope>
    <source>
        <strain evidence="5">HKST-UBA01</strain>
    </source>
</reference>
<evidence type="ECO:0000256" key="1">
    <source>
        <dbReference type="ARBA" id="ARBA00022618"/>
    </source>
</evidence>
<dbReference type="InterPro" id="IPR036751">
    <property type="entry name" value="SpoVG_sf"/>
</dbReference>
<sequence length="103" mass="11336">MDITDVQINLHAGGKLRAFASVTLSDAIVIRGIKVIEGARRTFIAMPTRHDGKKQTDVCHPTNQAARDELEKAVLDEFERTLRRGNGRPRDAGSEGFPNNPPT</sequence>
<keyword evidence="1" id="KW-0132">Cell division</keyword>
<accession>A0A956RP74</accession>
<evidence type="ECO:0000256" key="4">
    <source>
        <dbReference type="SAM" id="MobiDB-lite"/>
    </source>
</evidence>
<dbReference type="GO" id="GO:0030435">
    <property type="term" value="P:sporulation resulting in formation of a cellular spore"/>
    <property type="evidence" value="ECO:0007669"/>
    <property type="project" value="InterPro"/>
</dbReference>
<dbReference type="Proteomes" id="UP000697710">
    <property type="component" value="Unassembled WGS sequence"/>
</dbReference>
<dbReference type="EMBL" id="JAGQHR010000188">
    <property type="protein sequence ID" value="MCA9727555.1"/>
    <property type="molecule type" value="Genomic_DNA"/>
</dbReference>
<comment type="caution">
    <text evidence="5">The sequence shown here is derived from an EMBL/GenBank/DDBJ whole genome shotgun (WGS) entry which is preliminary data.</text>
</comment>
<dbReference type="GO" id="GO:0000917">
    <property type="term" value="P:division septum assembly"/>
    <property type="evidence" value="ECO:0007669"/>
    <property type="project" value="UniProtKB-KW"/>
</dbReference>
<dbReference type="PANTHER" id="PTHR38429:SF1">
    <property type="entry name" value="SEPTATION PROTEIN SPOVG-RELATED"/>
    <property type="match status" value="1"/>
</dbReference>
<gene>
    <name evidence="5" type="ORF">KC729_07720</name>
</gene>
<evidence type="ECO:0000256" key="3">
    <source>
        <dbReference type="ARBA" id="ARBA00023306"/>
    </source>
</evidence>
<feature type="compositionally biased region" description="Basic and acidic residues" evidence="4">
    <location>
        <begin position="80"/>
        <end position="93"/>
    </location>
</feature>
<protein>
    <submittedName>
        <fullName evidence="5">SpoVG family protein</fullName>
    </submittedName>
</protein>
<dbReference type="PANTHER" id="PTHR38429">
    <property type="entry name" value="SEPTATION PROTEIN SPOVG-RELATED"/>
    <property type="match status" value="1"/>
</dbReference>
<organism evidence="5 6">
    <name type="scientific">Eiseniibacteriota bacterium</name>
    <dbReference type="NCBI Taxonomy" id="2212470"/>
    <lineage>
        <taxon>Bacteria</taxon>
        <taxon>Candidatus Eiseniibacteriota</taxon>
    </lineage>
</organism>
<dbReference type="Gene3D" id="3.30.1120.40">
    <property type="entry name" value="Stage V sporulation protein G"/>
    <property type="match status" value="1"/>
</dbReference>
<name>A0A956RP74_UNCEI</name>
<dbReference type="InterPro" id="IPR007170">
    <property type="entry name" value="SpoVG"/>
</dbReference>
<evidence type="ECO:0000313" key="5">
    <source>
        <dbReference type="EMBL" id="MCA9727555.1"/>
    </source>
</evidence>
<keyword evidence="2" id="KW-0717">Septation</keyword>
<feature type="region of interest" description="Disordered" evidence="4">
    <location>
        <begin position="80"/>
        <end position="103"/>
    </location>
</feature>
<evidence type="ECO:0000313" key="6">
    <source>
        <dbReference type="Proteomes" id="UP000697710"/>
    </source>
</evidence>
<keyword evidence="3" id="KW-0131">Cell cycle</keyword>